<keyword evidence="3" id="KW-1185">Reference proteome</keyword>
<dbReference type="PANTHER" id="PTHR47501">
    <property type="entry name" value="TRANSPOSASE-RELATED"/>
    <property type="match status" value="1"/>
</dbReference>
<dbReference type="PANTHER" id="PTHR47501:SF5">
    <property type="entry name" value="HAT C-TERMINAL DIMERISATION DOMAIN-CONTAINING PROTEIN"/>
    <property type="match status" value="1"/>
</dbReference>
<evidence type="ECO:0000313" key="2">
    <source>
        <dbReference type="EMBL" id="KAF9420955.1"/>
    </source>
</evidence>
<dbReference type="SUPFAM" id="SSF53098">
    <property type="entry name" value="Ribonuclease H-like"/>
    <property type="match status" value="1"/>
</dbReference>
<dbReference type="EMBL" id="JACKWZ010000027">
    <property type="protein sequence ID" value="KAF9420955.1"/>
    <property type="molecule type" value="Genomic_DNA"/>
</dbReference>
<proteinExistence type="predicted"/>
<reference evidence="2" key="1">
    <citation type="submission" date="2020-08" db="EMBL/GenBank/DDBJ databases">
        <title>Spodoptera exigua strain:BAW_Kor-Di-RS1 Genome sequencing and assembly.</title>
        <authorList>
            <person name="Kim J."/>
            <person name="Nam H.Y."/>
            <person name="Kwon M."/>
            <person name="Choi J.H."/>
            <person name="Cho S.R."/>
            <person name="Kim G.-H."/>
        </authorList>
    </citation>
    <scope>NUCLEOTIDE SEQUENCE</scope>
    <source>
        <strain evidence="2">BAW_Kor-Di-RS1</strain>
        <tissue evidence="2">Whole-body</tissue>
    </source>
</reference>
<feature type="region of interest" description="Disordered" evidence="1">
    <location>
        <begin position="304"/>
        <end position="325"/>
    </location>
</feature>
<name>A0A835GL35_SPOEX</name>
<protein>
    <recommendedName>
        <fullName evidence="4">Transposase</fullName>
    </recommendedName>
</protein>
<dbReference type="AlphaFoldDB" id="A0A835GL35"/>
<sequence>MNDSDEFLSLCNEASTSSSNNVVENVGKNLPRILDGKFFQFCKEESTDRKRVGMCTLCLPKQVKISGTLPSTSNFVTHLKRKHGESALNDYKTYFASNKKTKKTSPETQLQSKAKASQEEFNENIVKFFIHSLIPLRAIEDPYLKKTYENAGMCQNGLTLMSRRSLGRFINDYYIKEIRDIKTVLQDTSYVCTTADIWSGKKRSFIGVTAHWITSSLQRESKTLACRRFKGTHSYDRIAVLLENIHSEFGLDSRKVLSTITDNGSNFVKAFAEFGVEIDSINSIEIVEFEDKDSEIEDIFNASEDDVQSEVSSTTSHDKSETDPLSIENVNVSPELPAHLRCSAHKLNLCATTDAGKVLRNQNTSLSKTHERVINKCNKLWNAAGRPKSAEIIQTVLGHTLSRPGDTRWNSTYDALGQIYAIKDKSIPLYETLKISCSSQLRHNEFHYIQEYLKCSKPIADALDFLQGEKDMYYGLLLPCLLSLRRKLQKLCNENFVYCNSLARTHLESVNNRFNDIFDFCTTKAQNAAIAAMSLPRFKTKWFSCIPTEEHQRLKSFFKAAIAKEVSENTDSSSAMKNQNKNDFFQFDSSSSDTEEDVYRVQRSKADLIVSYYLSDMEQDLNALHRYPEVKKVFIKYNTPLPSSAPVERLFSYATMINHPKSHKLSDEMFEKRVVLKANLND</sequence>
<evidence type="ECO:0000313" key="3">
    <source>
        <dbReference type="Proteomes" id="UP000648187"/>
    </source>
</evidence>
<dbReference type="InterPro" id="IPR012337">
    <property type="entry name" value="RNaseH-like_sf"/>
</dbReference>
<gene>
    <name evidence="2" type="ORF">HW555_002938</name>
</gene>
<comment type="caution">
    <text evidence="2">The sequence shown here is derived from an EMBL/GenBank/DDBJ whole genome shotgun (WGS) entry which is preliminary data.</text>
</comment>
<evidence type="ECO:0000256" key="1">
    <source>
        <dbReference type="SAM" id="MobiDB-lite"/>
    </source>
</evidence>
<dbReference type="Proteomes" id="UP000648187">
    <property type="component" value="Unassembled WGS sequence"/>
</dbReference>
<organism evidence="2 3">
    <name type="scientific">Spodoptera exigua</name>
    <name type="common">Beet armyworm</name>
    <name type="synonym">Noctua fulgens</name>
    <dbReference type="NCBI Taxonomy" id="7107"/>
    <lineage>
        <taxon>Eukaryota</taxon>
        <taxon>Metazoa</taxon>
        <taxon>Ecdysozoa</taxon>
        <taxon>Arthropoda</taxon>
        <taxon>Hexapoda</taxon>
        <taxon>Insecta</taxon>
        <taxon>Pterygota</taxon>
        <taxon>Neoptera</taxon>
        <taxon>Endopterygota</taxon>
        <taxon>Lepidoptera</taxon>
        <taxon>Glossata</taxon>
        <taxon>Ditrysia</taxon>
        <taxon>Noctuoidea</taxon>
        <taxon>Noctuidae</taxon>
        <taxon>Amphipyrinae</taxon>
        <taxon>Spodoptera</taxon>
    </lineage>
</organism>
<evidence type="ECO:0008006" key="4">
    <source>
        <dbReference type="Google" id="ProtNLM"/>
    </source>
</evidence>
<accession>A0A835GL35</accession>